<feature type="region of interest" description="Disordered" evidence="1">
    <location>
        <begin position="28"/>
        <end position="47"/>
    </location>
</feature>
<feature type="compositionally biased region" description="Basic and acidic residues" evidence="1">
    <location>
        <begin position="29"/>
        <end position="38"/>
    </location>
</feature>
<dbReference type="PANTHER" id="PTHR30565:SF9">
    <property type="entry name" value="PROTEIN YCIF"/>
    <property type="match status" value="1"/>
</dbReference>
<evidence type="ECO:0000313" key="2">
    <source>
        <dbReference type="EMBL" id="ABF41858.1"/>
    </source>
</evidence>
<dbReference type="PANTHER" id="PTHR30565">
    <property type="entry name" value="PROTEIN YCIF"/>
    <property type="match status" value="1"/>
</dbReference>
<feature type="compositionally biased region" description="Acidic residues" evidence="1">
    <location>
        <begin position="162"/>
        <end position="177"/>
    </location>
</feature>
<evidence type="ECO:0000256" key="1">
    <source>
        <dbReference type="SAM" id="MobiDB-lite"/>
    </source>
</evidence>
<gene>
    <name evidence="2" type="ordered locus">Acid345_2857</name>
</gene>
<dbReference type="RefSeq" id="WP_011523659.1">
    <property type="nucleotide sequence ID" value="NC_008009.1"/>
</dbReference>
<evidence type="ECO:0000313" key="3">
    <source>
        <dbReference type="Proteomes" id="UP000002432"/>
    </source>
</evidence>
<dbReference type="SUPFAM" id="SSF47240">
    <property type="entry name" value="Ferritin-like"/>
    <property type="match status" value="1"/>
</dbReference>
<accession>Q1IMP2</accession>
<dbReference type="HOGENOM" id="CLU_102561_2_1_0"/>
<protein>
    <submittedName>
        <fullName evidence="2">Uncharacterized protein</fullName>
    </submittedName>
</protein>
<sequence length="197" mass="22343">MQTAHEMFIHELQDLLDAEQQLVEALGKQAEESSRPDLQKAFQSHQAQTEKQVERLRQCFESIGEEAEEVECDGIRGLLKEHDGFMEEEDPAEDLIDIFNTVAAAKVESYEIQAYQSVIRLADLMGHKKASKLLNQSLKEEQQTLKKMEAFSKKLKPQNLGMEEEEGEEMENEGDETAETRKGSRSAGSRSRRGRAA</sequence>
<dbReference type="Proteomes" id="UP000002432">
    <property type="component" value="Chromosome"/>
</dbReference>
<organism evidence="2 3">
    <name type="scientific">Koribacter versatilis (strain Ellin345)</name>
    <dbReference type="NCBI Taxonomy" id="204669"/>
    <lineage>
        <taxon>Bacteria</taxon>
        <taxon>Pseudomonadati</taxon>
        <taxon>Acidobacteriota</taxon>
        <taxon>Terriglobia</taxon>
        <taxon>Terriglobales</taxon>
        <taxon>Candidatus Korobacteraceae</taxon>
        <taxon>Candidatus Korobacter</taxon>
    </lineage>
</organism>
<feature type="region of interest" description="Disordered" evidence="1">
    <location>
        <begin position="149"/>
        <end position="197"/>
    </location>
</feature>
<dbReference type="InterPro" id="IPR047114">
    <property type="entry name" value="YciF"/>
</dbReference>
<reference evidence="2 3" key="1">
    <citation type="journal article" date="2009" name="Appl. Environ. Microbiol.">
        <title>Three genomes from the phylum Acidobacteria provide insight into the lifestyles of these microorganisms in soils.</title>
        <authorList>
            <person name="Ward N.L."/>
            <person name="Challacombe J.F."/>
            <person name="Janssen P.H."/>
            <person name="Henrissat B."/>
            <person name="Coutinho P.M."/>
            <person name="Wu M."/>
            <person name="Xie G."/>
            <person name="Haft D.H."/>
            <person name="Sait M."/>
            <person name="Badger J."/>
            <person name="Barabote R.D."/>
            <person name="Bradley B."/>
            <person name="Brettin T.S."/>
            <person name="Brinkac L.M."/>
            <person name="Bruce D."/>
            <person name="Creasy T."/>
            <person name="Daugherty S.C."/>
            <person name="Davidsen T.M."/>
            <person name="DeBoy R.T."/>
            <person name="Detter J.C."/>
            <person name="Dodson R.J."/>
            <person name="Durkin A.S."/>
            <person name="Ganapathy A."/>
            <person name="Gwinn-Giglio M."/>
            <person name="Han C.S."/>
            <person name="Khouri H."/>
            <person name="Kiss H."/>
            <person name="Kothari S.P."/>
            <person name="Madupu R."/>
            <person name="Nelson K.E."/>
            <person name="Nelson W.C."/>
            <person name="Paulsen I."/>
            <person name="Penn K."/>
            <person name="Ren Q."/>
            <person name="Rosovitz M.J."/>
            <person name="Selengut J.D."/>
            <person name="Shrivastava S."/>
            <person name="Sullivan S.A."/>
            <person name="Tapia R."/>
            <person name="Thompson L.S."/>
            <person name="Watkins K.L."/>
            <person name="Yang Q."/>
            <person name="Yu C."/>
            <person name="Zafar N."/>
            <person name="Zhou L."/>
            <person name="Kuske C.R."/>
        </authorList>
    </citation>
    <scope>NUCLEOTIDE SEQUENCE [LARGE SCALE GENOMIC DNA]</scope>
    <source>
        <strain evidence="2 3">Ellin345</strain>
    </source>
</reference>
<dbReference type="EnsemblBacteria" id="ABF41858">
    <property type="protein sequence ID" value="ABF41858"/>
    <property type="gene ID" value="Acid345_2857"/>
</dbReference>
<dbReference type="InterPro" id="IPR010287">
    <property type="entry name" value="DUF892_YciF-like"/>
</dbReference>
<dbReference type="EMBL" id="CP000360">
    <property type="protein sequence ID" value="ABF41858.1"/>
    <property type="molecule type" value="Genomic_DNA"/>
</dbReference>
<dbReference type="eggNOG" id="COG3685">
    <property type="taxonomic scope" value="Bacteria"/>
</dbReference>
<dbReference type="OrthoDB" id="9795056at2"/>
<dbReference type="CDD" id="cd07909">
    <property type="entry name" value="YciF"/>
    <property type="match status" value="1"/>
</dbReference>
<dbReference type="InterPro" id="IPR009078">
    <property type="entry name" value="Ferritin-like_SF"/>
</dbReference>
<keyword evidence="3" id="KW-1185">Reference proteome</keyword>
<dbReference type="Pfam" id="PF05974">
    <property type="entry name" value="DUF892"/>
    <property type="match status" value="1"/>
</dbReference>
<dbReference type="Gene3D" id="1.20.1260.10">
    <property type="match status" value="1"/>
</dbReference>
<name>Q1IMP2_KORVE</name>
<proteinExistence type="predicted"/>
<dbReference type="InterPro" id="IPR012347">
    <property type="entry name" value="Ferritin-like"/>
</dbReference>
<dbReference type="AlphaFoldDB" id="Q1IMP2"/>
<dbReference type="KEGG" id="aba:Acid345_2857"/>
<dbReference type="STRING" id="204669.Acid345_2857"/>